<dbReference type="GO" id="GO:0005509">
    <property type="term" value="F:calcium ion binding"/>
    <property type="evidence" value="ECO:0007669"/>
    <property type="project" value="InterPro"/>
</dbReference>
<name>Q115T4_TRIEI</name>
<proteinExistence type="predicted"/>
<evidence type="ECO:0000313" key="3">
    <source>
        <dbReference type="EMBL" id="ABG50740.1"/>
    </source>
</evidence>
<dbReference type="InterPro" id="IPR018511">
    <property type="entry name" value="Hemolysin-typ_Ca-bd_CS"/>
</dbReference>
<dbReference type="Pfam" id="PF13517">
    <property type="entry name" value="FG-GAP_3"/>
    <property type="match status" value="2"/>
</dbReference>
<sequence length="917" mass="99001">MIVAHNNNATASSVISTFTKEVRTEKSLVAIDKSLEHYPQLVRGIAGQKSIVLLDGDRDAISQISEALSQTNAESLSIICHGEPGTLYLGNKLLKASNIDEYNYLLSEWGVKEIQLYACSVARDEEFIGRLQQLTGANIAASRDKVGNIALGGTSQLENQIGENQLVSEAIANYPGLLEIKFIPSQDSPVFYEFEDLPAYFAFGDFNKDEKLDRIVLEGSIDPDTLSPITTVFIEFGNGKGKFPKRSKSLELLGNPTDIQIGELDGNGNLDAVAVTSAYNTKTNETFGKITALKVDDTGKLTVDTQLNVINTDLISFADVNNDGLDDLSLSNYSSSFSTPSKIEIRLRKNQKFEAVDNSPFAAFDAKFNPVALGDFNGDGLMDRVKSVFNYSSGKTTISIDLGQKNGKFKPLKTSSIMLEDDGLVGVGEFNGDGNLDLAILSYSGSSGYYDYSDLGPSKQKISLLLGDGKGKFTLDTEVAFEEDSFPFLSIEDVNNDGLDDITVSSTETSRESSIRIDLSKTNGKLDKSVDVKVENLIDLVGGGDINKDGKQDLVVRTGGMDPDESQKIQVLLGQGKGKFKEGKTVKLEEQIDDAIVGDFNGDGNFDIATFKNNFSFGPYSPDLPGPYSPYSSPKTISVFLGNGKGNFSTTPKTLETKSESFLQSNNFALGDFNEDGNIDIAQAQFSTETTNQFSVLYNQGEKPPEAIKSNKNHTLKDEEVDLRLIGKGNINGTGNELDNNITGNTKRNRLKGLDGNDTLTGGQGNDMLMGGNDDDILTGGKGNDMLMGGNDDDTLTGGQGKDRFKFSSNSSFKPEDFGLDTITDFKSGQDAILLSQKTFDKLESTLGKGFSVIAEFDAVANNEEAETSDAFIVYSKETGDLFYNENGSEAGFGSGGNFAILEGKPNLKGTDFSIVK</sequence>
<dbReference type="SUPFAM" id="SSF51120">
    <property type="entry name" value="beta-Roll"/>
    <property type="match status" value="1"/>
</dbReference>
<evidence type="ECO:0000259" key="2">
    <source>
        <dbReference type="Pfam" id="PF14252"/>
    </source>
</evidence>
<gene>
    <name evidence="3" type="ordered locus">Tery_1450</name>
</gene>
<accession>Q115T4</accession>
<reference evidence="3" key="1">
    <citation type="submission" date="2006-06" db="EMBL/GenBank/DDBJ databases">
        <title>Complete sequence of Trichodesmium erythraeum IMS101.</title>
        <authorList>
            <consortium name="US DOE Joint Genome Institute"/>
            <person name="Copeland A."/>
            <person name="Lucas S."/>
            <person name="Lapidus A."/>
            <person name="Barry K."/>
            <person name="Detter J.C."/>
            <person name="Glavina del Rio T."/>
            <person name="Hammon N."/>
            <person name="Israni S."/>
            <person name="Dalin E."/>
            <person name="Tice H."/>
            <person name="Pitluck S."/>
            <person name="Kiss H."/>
            <person name="Munk A.C."/>
            <person name="Brettin T."/>
            <person name="Bruce D."/>
            <person name="Han C."/>
            <person name="Tapia R."/>
            <person name="Gilna P."/>
            <person name="Schmutz J."/>
            <person name="Larimer F."/>
            <person name="Land M."/>
            <person name="Hauser L."/>
            <person name="Kyrpides N."/>
            <person name="Kim E."/>
            <person name="Richardson P."/>
        </authorList>
    </citation>
    <scope>NUCLEOTIDE SEQUENCE [LARGE SCALE GENOMIC DNA]</scope>
    <source>
        <strain evidence="3">IMS101</strain>
    </source>
</reference>
<dbReference type="Pfam" id="PF00353">
    <property type="entry name" value="HemolysinCabind"/>
    <property type="match status" value="2"/>
</dbReference>
<keyword evidence="1" id="KW-0732">Signal</keyword>
<dbReference type="PANTHER" id="PTHR46580">
    <property type="entry name" value="SENSOR KINASE-RELATED"/>
    <property type="match status" value="1"/>
</dbReference>
<dbReference type="EMBL" id="CP000393">
    <property type="protein sequence ID" value="ABG50740.1"/>
    <property type="molecule type" value="Genomic_DNA"/>
</dbReference>
<dbReference type="HOGENOM" id="CLU_317594_0_0_3"/>
<feature type="domain" description="DUF4347" evidence="2">
    <location>
        <begin position="28"/>
        <end position="177"/>
    </location>
</feature>
<dbReference type="Gene3D" id="2.150.10.10">
    <property type="entry name" value="Serralysin-like metalloprotease, C-terminal"/>
    <property type="match status" value="1"/>
</dbReference>
<dbReference type="SUPFAM" id="SSF69318">
    <property type="entry name" value="Integrin alpha N-terminal domain"/>
    <property type="match status" value="2"/>
</dbReference>
<dbReference type="PRINTS" id="PR00313">
    <property type="entry name" value="CABNDNGRPT"/>
</dbReference>
<dbReference type="AlphaFoldDB" id="Q115T4"/>
<dbReference type="InterPro" id="IPR011049">
    <property type="entry name" value="Serralysin-like_metalloprot_C"/>
</dbReference>
<dbReference type="OrthoDB" id="468610at2"/>
<protein>
    <submittedName>
        <fullName evidence="3">Hemolysin-type calcium-binding region</fullName>
    </submittedName>
</protein>
<dbReference type="STRING" id="203124.Tery_1450"/>
<dbReference type="Gene3D" id="2.40.128.340">
    <property type="match status" value="1"/>
</dbReference>
<dbReference type="InterPro" id="IPR025592">
    <property type="entry name" value="DUF4347"/>
</dbReference>
<dbReference type="Gene3D" id="2.130.10.130">
    <property type="entry name" value="Integrin alpha, N-terminal"/>
    <property type="match status" value="1"/>
</dbReference>
<dbReference type="eggNOG" id="COG2931">
    <property type="taxonomic scope" value="Bacteria"/>
</dbReference>
<dbReference type="PANTHER" id="PTHR46580:SF4">
    <property type="entry name" value="ATP_GTP-BINDING PROTEIN"/>
    <property type="match status" value="1"/>
</dbReference>
<dbReference type="InterPro" id="IPR028994">
    <property type="entry name" value="Integrin_alpha_N"/>
</dbReference>
<evidence type="ECO:0000256" key="1">
    <source>
        <dbReference type="ARBA" id="ARBA00022729"/>
    </source>
</evidence>
<dbReference type="InterPro" id="IPR013517">
    <property type="entry name" value="FG-GAP"/>
</dbReference>
<dbReference type="RefSeq" id="WP_011611117.1">
    <property type="nucleotide sequence ID" value="NC_008312.1"/>
</dbReference>
<dbReference type="InterPro" id="IPR001343">
    <property type="entry name" value="Hemolysn_Ca-bd"/>
</dbReference>
<organism evidence="3">
    <name type="scientific">Trichodesmium erythraeum (strain IMS101)</name>
    <dbReference type="NCBI Taxonomy" id="203124"/>
    <lineage>
        <taxon>Bacteria</taxon>
        <taxon>Bacillati</taxon>
        <taxon>Cyanobacteriota</taxon>
        <taxon>Cyanophyceae</taxon>
        <taxon>Oscillatoriophycideae</taxon>
        <taxon>Oscillatoriales</taxon>
        <taxon>Microcoleaceae</taxon>
        <taxon>Trichodesmium</taxon>
    </lineage>
</organism>
<dbReference type="Pfam" id="PF14252">
    <property type="entry name" value="DUF4347"/>
    <property type="match status" value="1"/>
</dbReference>
<dbReference type="PROSITE" id="PS00330">
    <property type="entry name" value="HEMOLYSIN_CALCIUM"/>
    <property type="match status" value="1"/>
</dbReference>
<dbReference type="KEGG" id="ter:Tery_1450"/>